<name>A0A8S1VRE4_PAROT</name>
<organism evidence="1 2">
    <name type="scientific">Paramecium octaurelia</name>
    <dbReference type="NCBI Taxonomy" id="43137"/>
    <lineage>
        <taxon>Eukaryota</taxon>
        <taxon>Sar</taxon>
        <taxon>Alveolata</taxon>
        <taxon>Ciliophora</taxon>
        <taxon>Intramacronucleata</taxon>
        <taxon>Oligohymenophorea</taxon>
        <taxon>Peniculida</taxon>
        <taxon>Parameciidae</taxon>
        <taxon>Paramecium</taxon>
    </lineage>
</organism>
<dbReference type="EMBL" id="CAJJDP010000069">
    <property type="protein sequence ID" value="CAD8178259.1"/>
    <property type="molecule type" value="Genomic_DNA"/>
</dbReference>
<protein>
    <submittedName>
        <fullName evidence="1">Uncharacterized protein</fullName>
    </submittedName>
</protein>
<gene>
    <name evidence="1" type="ORF">POCTA_138.1.T0700254</name>
</gene>
<dbReference type="Proteomes" id="UP000683925">
    <property type="component" value="Unassembled WGS sequence"/>
</dbReference>
<accession>A0A8S1VRE4</accession>
<proteinExistence type="predicted"/>
<evidence type="ECO:0000313" key="1">
    <source>
        <dbReference type="EMBL" id="CAD8178259.1"/>
    </source>
</evidence>
<sequence>MDQNLQHYFDANQLGLRMLMLQIIKLEISTVIKAIQFTIITIPLQFNQSTQSRFILFLENLFLLNSIIIHQLQLLQSGFQF</sequence>
<reference evidence="1" key="1">
    <citation type="submission" date="2021-01" db="EMBL/GenBank/DDBJ databases">
        <authorList>
            <consortium name="Genoscope - CEA"/>
            <person name="William W."/>
        </authorList>
    </citation>
    <scope>NUCLEOTIDE SEQUENCE</scope>
</reference>
<dbReference type="AlphaFoldDB" id="A0A8S1VRE4"/>
<keyword evidence="2" id="KW-1185">Reference proteome</keyword>
<evidence type="ECO:0000313" key="2">
    <source>
        <dbReference type="Proteomes" id="UP000683925"/>
    </source>
</evidence>
<comment type="caution">
    <text evidence="1">The sequence shown here is derived from an EMBL/GenBank/DDBJ whole genome shotgun (WGS) entry which is preliminary data.</text>
</comment>